<dbReference type="InterPro" id="IPR020843">
    <property type="entry name" value="ER"/>
</dbReference>
<evidence type="ECO:0000256" key="5">
    <source>
        <dbReference type="ARBA" id="ARBA00022946"/>
    </source>
</evidence>
<evidence type="ECO:0000313" key="12">
    <source>
        <dbReference type="EMBL" id="OSJ08315.1"/>
    </source>
</evidence>
<dbReference type="SUPFAM" id="SSF51735">
    <property type="entry name" value="NAD(P)-binding Rossmann-fold domains"/>
    <property type="match status" value="1"/>
</dbReference>
<dbReference type="InterPro" id="IPR013154">
    <property type="entry name" value="ADH-like_N"/>
</dbReference>
<dbReference type="Gene3D" id="3.40.50.720">
    <property type="entry name" value="NAD(P)-binding Rossmann-like Domain"/>
    <property type="match status" value="1"/>
</dbReference>
<keyword evidence="5" id="KW-0809">Transit peptide</keyword>
<dbReference type="SUPFAM" id="SSF50129">
    <property type="entry name" value="GroES-like"/>
    <property type="match status" value="1"/>
</dbReference>
<evidence type="ECO:0000259" key="11">
    <source>
        <dbReference type="SMART" id="SM00829"/>
    </source>
</evidence>
<proteinExistence type="inferred from homology"/>
<dbReference type="PANTHER" id="PTHR43981">
    <property type="entry name" value="ENOYL-[ACYL-CARRIER-PROTEIN] REDUCTASE, MITOCHONDRIAL"/>
    <property type="match status" value="1"/>
</dbReference>
<keyword evidence="6" id="KW-0560">Oxidoreductase</keyword>
<evidence type="ECO:0000256" key="2">
    <source>
        <dbReference type="ARBA" id="ARBA00022516"/>
    </source>
</evidence>
<keyword evidence="7" id="KW-0443">Lipid metabolism</keyword>
<sequence>MSHTALAEGTMKFLQMSKFGKPTEVVEVVESDPPPPPAANEATVAVEYSAIGLAELLMIRGMYAIRPQPPAPLGNEAIGRVVAVGASVKNVRTGDRVAIPIGLPVWRQAITVPATDLIVLSEQADPQQMSMLRINPLTAALLLTEYVELGKDDWVIQNAGNSGVGRSVIAFAKEFGLRSVSLVRRPELVDELKSAGADVVLVDGPDVVKQVAAATGKAKIKLGIDGVGGESSHSVASCLASNTKMVVYGGVSGKPAAMSPLNIIFKQMTLEGFWLGFPRFRDAHEKLAAHTRTAERLIAEGKLHVPVAGVYSLEQATQAMAHAQKGGKVLLKPN</sequence>
<comment type="catalytic activity">
    <reaction evidence="10">
        <text>a 2,3-saturated acyl-[ACP] + NADP(+) = a (2E)-enoyl-[ACP] + NADPH + H(+)</text>
        <dbReference type="Rhea" id="RHEA:22564"/>
        <dbReference type="Rhea" id="RHEA-COMP:9925"/>
        <dbReference type="Rhea" id="RHEA-COMP:9926"/>
        <dbReference type="ChEBI" id="CHEBI:15378"/>
        <dbReference type="ChEBI" id="CHEBI:57783"/>
        <dbReference type="ChEBI" id="CHEBI:58349"/>
        <dbReference type="ChEBI" id="CHEBI:78784"/>
        <dbReference type="ChEBI" id="CHEBI:78785"/>
        <dbReference type="EC" id="1.3.1.104"/>
    </reaction>
</comment>
<keyword evidence="3" id="KW-0276">Fatty acid metabolism</keyword>
<dbReference type="InterPro" id="IPR011032">
    <property type="entry name" value="GroES-like_sf"/>
</dbReference>
<evidence type="ECO:0000256" key="9">
    <source>
        <dbReference type="ARBA" id="ARBA00038963"/>
    </source>
</evidence>
<evidence type="ECO:0000256" key="1">
    <source>
        <dbReference type="ARBA" id="ARBA00010371"/>
    </source>
</evidence>
<evidence type="ECO:0000256" key="7">
    <source>
        <dbReference type="ARBA" id="ARBA00023098"/>
    </source>
</evidence>
<name>A0A1X3GIQ0_9BRAD</name>
<keyword evidence="2" id="KW-0444">Lipid biosynthesis</keyword>
<dbReference type="SMART" id="SM00829">
    <property type="entry name" value="PKS_ER"/>
    <property type="match status" value="1"/>
</dbReference>
<dbReference type="EMBL" id="NAFI01000175">
    <property type="protein sequence ID" value="OSJ08315.1"/>
    <property type="molecule type" value="Genomic_DNA"/>
</dbReference>
<evidence type="ECO:0000256" key="10">
    <source>
        <dbReference type="ARBA" id="ARBA00048843"/>
    </source>
</evidence>
<dbReference type="Pfam" id="PF08240">
    <property type="entry name" value="ADH_N"/>
    <property type="match status" value="1"/>
</dbReference>
<dbReference type="InterPro" id="IPR036291">
    <property type="entry name" value="NAD(P)-bd_dom_sf"/>
</dbReference>
<evidence type="ECO:0000256" key="8">
    <source>
        <dbReference type="ARBA" id="ARBA00023160"/>
    </source>
</evidence>
<accession>A0A1X3GIQ0</accession>
<keyword evidence="8" id="KW-0275">Fatty acid biosynthesis</keyword>
<dbReference type="Proteomes" id="UP000193553">
    <property type="component" value="Unassembled WGS sequence"/>
</dbReference>
<evidence type="ECO:0000256" key="3">
    <source>
        <dbReference type="ARBA" id="ARBA00022832"/>
    </source>
</evidence>
<gene>
    <name evidence="12" type="ORF">BSZ18_19045</name>
</gene>
<feature type="domain" description="Enoyl reductase (ER)" evidence="11">
    <location>
        <begin position="20"/>
        <end position="331"/>
    </location>
</feature>
<dbReference type="Gene3D" id="3.90.180.10">
    <property type="entry name" value="Medium-chain alcohol dehydrogenases, catalytic domain"/>
    <property type="match status" value="1"/>
</dbReference>
<dbReference type="PANTHER" id="PTHR43981:SF2">
    <property type="entry name" value="ENOYL-[ACYL-CARRIER-PROTEIN] REDUCTASE, MITOCHONDRIAL"/>
    <property type="match status" value="1"/>
</dbReference>
<dbReference type="Pfam" id="PF00107">
    <property type="entry name" value="ADH_zinc_N"/>
    <property type="match status" value="1"/>
</dbReference>
<evidence type="ECO:0000313" key="13">
    <source>
        <dbReference type="Proteomes" id="UP000193553"/>
    </source>
</evidence>
<dbReference type="InterPro" id="IPR051034">
    <property type="entry name" value="Mito_Enoyl-ACP_Reductase"/>
</dbReference>
<dbReference type="GO" id="GO:0141148">
    <property type="term" value="F:enoyl-[acyl-carrier-protein] reductase (NADPH) activity"/>
    <property type="evidence" value="ECO:0007669"/>
    <property type="project" value="UniProtKB-EC"/>
</dbReference>
<comment type="similarity">
    <text evidence="1">Belongs to the zinc-containing alcohol dehydrogenase family. Quinone oxidoreductase subfamily.</text>
</comment>
<dbReference type="EC" id="1.3.1.104" evidence="9"/>
<dbReference type="CDD" id="cd05282">
    <property type="entry name" value="ETR_like"/>
    <property type="match status" value="1"/>
</dbReference>
<organism evidence="12 13">
    <name type="scientific">Bradyrhizobium canariense</name>
    <dbReference type="NCBI Taxonomy" id="255045"/>
    <lineage>
        <taxon>Bacteria</taxon>
        <taxon>Pseudomonadati</taxon>
        <taxon>Pseudomonadota</taxon>
        <taxon>Alphaproteobacteria</taxon>
        <taxon>Hyphomicrobiales</taxon>
        <taxon>Nitrobacteraceae</taxon>
        <taxon>Bradyrhizobium</taxon>
    </lineage>
</organism>
<dbReference type="AlphaFoldDB" id="A0A1X3GIQ0"/>
<keyword evidence="4" id="KW-0521">NADP</keyword>
<reference evidence="12 13" key="1">
    <citation type="submission" date="2017-03" db="EMBL/GenBank/DDBJ databases">
        <title>Whole genome sequences of fourteen strains of Bradyrhizobium canariense and one strain of Bradyrhizobium japonicum isolated from Lupinus (Papilionoideae: Genisteae) species in Algeria.</title>
        <authorList>
            <person name="Crovadore J."/>
            <person name="Chekireb D."/>
            <person name="Brachmann A."/>
            <person name="Chablais R."/>
            <person name="Cochard B."/>
            <person name="Lefort F."/>
        </authorList>
    </citation>
    <scope>NUCLEOTIDE SEQUENCE [LARGE SCALE GENOMIC DNA]</scope>
    <source>
        <strain evidence="12 13">UBMA195</strain>
    </source>
</reference>
<comment type="caution">
    <text evidence="12">The sequence shown here is derived from an EMBL/GenBank/DDBJ whole genome shotgun (WGS) entry which is preliminary data.</text>
</comment>
<dbReference type="InterPro" id="IPR013149">
    <property type="entry name" value="ADH-like_C"/>
</dbReference>
<protein>
    <recommendedName>
        <fullName evidence="9">enoyl-[acyl-carrier-protein] reductase</fullName>
        <ecNumber evidence="9">1.3.1.104</ecNumber>
    </recommendedName>
</protein>
<dbReference type="GO" id="GO:0006633">
    <property type="term" value="P:fatty acid biosynthetic process"/>
    <property type="evidence" value="ECO:0007669"/>
    <property type="project" value="UniProtKB-KW"/>
</dbReference>
<evidence type="ECO:0000256" key="4">
    <source>
        <dbReference type="ARBA" id="ARBA00022857"/>
    </source>
</evidence>
<evidence type="ECO:0000256" key="6">
    <source>
        <dbReference type="ARBA" id="ARBA00023002"/>
    </source>
</evidence>